<organism evidence="2 3">
    <name type="scientific">Thelonectria olida</name>
    <dbReference type="NCBI Taxonomy" id="1576542"/>
    <lineage>
        <taxon>Eukaryota</taxon>
        <taxon>Fungi</taxon>
        <taxon>Dikarya</taxon>
        <taxon>Ascomycota</taxon>
        <taxon>Pezizomycotina</taxon>
        <taxon>Sordariomycetes</taxon>
        <taxon>Hypocreomycetidae</taxon>
        <taxon>Hypocreales</taxon>
        <taxon>Nectriaceae</taxon>
        <taxon>Thelonectria</taxon>
    </lineage>
</organism>
<dbReference type="EMBL" id="JAGPYM010000002">
    <property type="protein sequence ID" value="KAH6898165.1"/>
    <property type="molecule type" value="Genomic_DNA"/>
</dbReference>
<gene>
    <name evidence="2" type="ORF">B0T10DRAFT_100602</name>
</gene>
<feature type="region of interest" description="Disordered" evidence="1">
    <location>
        <begin position="312"/>
        <end position="353"/>
    </location>
</feature>
<feature type="region of interest" description="Disordered" evidence="1">
    <location>
        <begin position="178"/>
        <end position="215"/>
    </location>
</feature>
<evidence type="ECO:0000256" key="1">
    <source>
        <dbReference type="SAM" id="MobiDB-lite"/>
    </source>
</evidence>
<evidence type="ECO:0008006" key="4">
    <source>
        <dbReference type="Google" id="ProtNLM"/>
    </source>
</evidence>
<dbReference type="AlphaFoldDB" id="A0A9P8WER5"/>
<protein>
    <recommendedName>
        <fullName evidence="4">Fungal N-terminal domain-containing protein</fullName>
    </recommendedName>
</protein>
<sequence length="353" mass="37356">MDGLPATAAIAGLLAVSGIVIDILWDLNSSPKHDTAVLNLALREVKECRSSINALTKALALLQSRQVPFPDRASWIDVDELVATLTDTVLAFSKLYALACSIEAEAARSSPAAAGRKYEKRLRALCARLKWHNLSIAMMMTIINCPAETDAKNSRDELVHRITRLLTFNLSLSARMQRRIPPSSPPASTYRSPPASSNSSTSSAGPPPLSSSPILPSIPPSTTAACLPPAKPADVGRIPRSSPGCGWPTTAAAASFSGYTLAHPGVLSIICLPISVAELRDDRDYYPVSYLAPGSPISVSVAGSDYHLPLGLDDRRSSSIRSTSMTPSPPGSSWEPKDMPPAVNTQIAGPAAR</sequence>
<dbReference type="Proteomes" id="UP000777438">
    <property type="component" value="Unassembled WGS sequence"/>
</dbReference>
<proteinExistence type="predicted"/>
<name>A0A9P8WER5_9HYPO</name>
<evidence type="ECO:0000313" key="2">
    <source>
        <dbReference type="EMBL" id="KAH6898165.1"/>
    </source>
</evidence>
<evidence type="ECO:0000313" key="3">
    <source>
        <dbReference type="Proteomes" id="UP000777438"/>
    </source>
</evidence>
<comment type="caution">
    <text evidence="2">The sequence shown here is derived from an EMBL/GenBank/DDBJ whole genome shotgun (WGS) entry which is preliminary data.</text>
</comment>
<keyword evidence="3" id="KW-1185">Reference proteome</keyword>
<feature type="compositionally biased region" description="Low complexity" evidence="1">
    <location>
        <begin position="192"/>
        <end position="204"/>
    </location>
</feature>
<reference evidence="2 3" key="1">
    <citation type="journal article" date="2021" name="Nat. Commun.">
        <title>Genetic determinants of endophytism in the Arabidopsis root mycobiome.</title>
        <authorList>
            <person name="Mesny F."/>
            <person name="Miyauchi S."/>
            <person name="Thiergart T."/>
            <person name="Pickel B."/>
            <person name="Atanasova L."/>
            <person name="Karlsson M."/>
            <person name="Huettel B."/>
            <person name="Barry K.W."/>
            <person name="Haridas S."/>
            <person name="Chen C."/>
            <person name="Bauer D."/>
            <person name="Andreopoulos W."/>
            <person name="Pangilinan J."/>
            <person name="LaButti K."/>
            <person name="Riley R."/>
            <person name="Lipzen A."/>
            <person name="Clum A."/>
            <person name="Drula E."/>
            <person name="Henrissat B."/>
            <person name="Kohler A."/>
            <person name="Grigoriev I.V."/>
            <person name="Martin F.M."/>
            <person name="Hacquard S."/>
        </authorList>
    </citation>
    <scope>NUCLEOTIDE SEQUENCE [LARGE SCALE GENOMIC DNA]</scope>
    <source>
        <strain evidence="2 3">MPI-CAGE-CH-0241</strain>
    </source>
</reference>
<accession>A0A9P8WER5</accession>
<dbReference type="OrthoDB" id="19923at2759"/>